<feature type="compositionally biased region" description="Basic residues" evidence="1">
    <location>
        <begin position="335"/>
        <end position="350"/>
    </location>
</feature>
<evidence type="ECO:0000256" key="3">
    <source>
        <dbReference type="SAM" id="SignalP"/>
    </source>
</evidence>
<keyword evidence="6" id="KW-1185">Reference proteome</keyword>
<organism evidence="5 6">
    <name type="scientific">Pestalotiopsis fici (strain W106-1 / CGMCC3.15140)</name>
    <dbReference type="NCBI Taxonomy" id="1229662"/>
    <lineage>
        <taxon>Eukaryota</taxon>
        <taxon>Fungi</taxon>
        <taxon>Dikarya</taxon>
        <taxon>Ascomycota</taxon>
        <taxon>Pezizomycotina</taxon>
        <taxon>Sordariomycetes</taxon>
        <taxon>Xylariomycetidae</taxon>
        <taxon>Amphisphaeriales</taxon>
        <taxon>Sporocadaceae</taxon>
        <taxon>Pestalotiopsis</taxon>
    </lineage>
</organism>
<reference evidence="6" key="1">
    <citation type="journal article" date="2015" name="BMC Genomics">
        <title>Genomic and transcriptomic analysis of the endophytic fungus Pestalotiopsis fici reveals its lifestyle and high potential for synthesis of natural products.</title>
        <authorList>
            <person name="Wang X."/>
            <person name="Zhang X."/>
            <person name="Liu L."/>
            <person name="Xiang M."/>
            <person name="Wang W."/>
            <person name="Sun X."/>
            <person name="Che Y."/>
            <person name="Guo L."/>
            <person name="Liu G."/>
            <person name="Guo L."/>
            <person name="Wang C."/>
            <person name="Yin W.B."/>
            <person name="Stadler M."/>
            <person name="Zhang X."/>
            <person name="Liu X."/>
        </authorList>
    </citation>
    <scope>NUCLEOTIDE SEQUENCE [LARGE SCALE GENOMIC DNA]</scope>
    <source>
        <strain evidence="6">W106-1 / CGMCC3.15140</strain>
    </source>
</reference>
<gene>
    <name evidence="5" type="ORF">PFICI_03591</name>
</gene>
<dbReference type="eggNOG" id="ENOG502SC3G">
    <property type="taxonomic scope" value="Eukaryota"/>
</dbReference>
<dbReference type="OMA" id="CRGKPKC"/>
<dbReference type="PANTHER" id="PTHR40622">
    <property type="match status" value="1"/>
</dbReference>
<dbReference type="RefSeq" id="XP_007830363.1">
    <property type="nucleotide sequence ID" value="XM_007832172.1"/>
</dbReference>
<dbReference type="HOGENOM" id="CLU_038083_1_0_1"/>
<dbReference type="InterPro" id="IPR056145">
    <property type="entry name" value="DUF7728"/>
</dbReference>
<keyword evidence="2" id="KW-0472">Membrane</keyword>
<dbReference type="Pfam" id="PF24854">
    <property type="entry name" value="DUF7728"/>
    <property type="match status" value="1"/>
</dbReference>
<feature type="compositionally biased region" description="Basic and acidic residues" evidence="1">
    <location>
        <begin position="351"/>
        <end position="361"/>
    </location>
</feature>
<dbReference type="EMBL" id="KI912110">
    <property type="protein sequence ID" value="ETS85566.1"/>
    <property type="molecule type" value="Genomic_DNA"/>
</dbReference>
<dbReference type="PANTHER" id="PTHR40622:SF1">
    <property type="match status" value="1"/>
</dbReference>
<proteinExistence type="predicted"/>
<evidence type="ECO:0000256" key="1">
    <source>
        <dbReference type="SAM" id="MobiDB-lite"/>
    </source>
</evidence>
<feature type="region of interest" description="Disordered" evidence="1">
    <location>
        <begin position="335"/>
        <end position="390"/>
    </location>
</feature>
<keyword evidence="2" id="KW-0812">Transmembrane</keyword>
<feature type="chain" id="PRO_5004835162" description="DUF7728 domain-containing protein" evidence="3">
    <location>
        <begin position="20"/>
        <end position="390"/>
    </location>
</feature>
<dbReference type="KEGG" id="pfy:PFICI_03591"/>
<sequence length="390" mass="42321">MQLTSLITAAGLAVSTTSAFLLPVTDISDNDHVTTLPVPSETDFKIAVPETAEAQKLELPCPGCPVPISHHKGDHRKPPKVKTDIPSHLELAFSIDHAADHDRLMLNDFELYPRGMRLADTLGAQVLPDSVEGKHKLPGHRKQHKPIIQPLGYAMSTAPVAQSTDDDLELVQIELQIIEVGNVFVDGVPTVDIKVIKTPEGGLMIGGIQTTESETLPKTPMDKQEECTTMLCKWKAMLSSSMGRFRPHCGGGRRPAHAAGQLDGHHGHPAFTHGHGPHGQQHRHRFSHLLRNIASHILLPVAVGIAAGITASIVGMMVGTAIVYLWRACFRRGGARRHHHRRGHSTHKAARKEAAAEDEKAGLMSNQEDDVDAPPAYVEEGLANDKPSEN</sequence>
<dbReference type="GeneID" id="19268604"/>
<feature type="transmembrane region" description="Helical" evidence="2">
    <location>
        <begin position="297"/>
        <end position="326"/>
    </location>
</feature>
<keyword evidence="2" id="KW-1133">Transmembrane helix</keyword>
<evidence type="ECO:0000256" key="2">
    <source>
        <dbReference type="SAM" id="Phobius"/>
    </source>
</evidence>
<name>W3XJZ2_PESFW</name>
<dbReference type="AlphaFoldDB" id="W3XJZ2"/>
<evidence type="ECO:0000313" key="5">
    <source>
        <dbReference type="EMBL" id="ETS85566.1"/>
    </source>
</evidence>
<dbReference type="Proteomes" id="UP000030651">
    <property type="component" value="Unassembled WGS sequence"/>
</dbReference>
<feature type="signal peptide" evidence="3">
    <location>
        <begin position="1"/>
        <end position="19"/>
    </location>
</feature>
<accession>W3XJZ2</accession>
<dbReference type="InParanoid" id="W3XJZ2"/>
<evidence type="ECO:0000259" key="4">
    <source>
        <dbReference type="Pfam" id="PF24854"/>
    </source>
</evidence>
<keyword evidence="3" id="KW-0732">Signal</keyword>
<feature type="domain" description="DUF7728" evidence="4">
    <location>
        <begin position="53"/>
        <end position="214"/>
    </location>
</feature>
<dbReference type="OrthoDB" id="5409353at2759"/>
<protein>
    <recommendedName>
        <fullName evidence="4">DUF7728 domain-containing protein</fullName>
    </recommendedName>
</protein>
<evidence type="ECO:0000313" key="6">
    <source>
        <dbReference type="Proteomes" id="UP000030651"/>
    </source>
</evidence>